<evidence type="ECO:0000313" key="2">
    <source>
        <dbReference type="EMBL" id="CAI5442867.1"/>
    </source>
</evidence>
<keyword evidence="3" id="KW-1185">Reference proteome</keyword>
<feature type="chain" id="PRO_5040285892" evidence="1">
    <location>
        <begin position="17"/>
        <end position="136"/>
    </location>
</feature>
<dbReference type="Proteomes" id="UP001152747">
    <property type="component" value="Unassembled WGS sequence"/>
</dbReference>
<organism evidence="2 3">
    <name type="scientific">Caenorhabditis angaria</name>
    <dbReference type="NCBI Taxonomy" id="860376"/>
    <lineage>
        <taxon>Eukaryota</taxon>
        <taxon>Metazoa</taxon>
        <taxon>Ecdysozoa</taxon>
        <taxon>Nematoda</taxon>
        <taxon>Chromadorea</taxon>
        <taxon>Rhabditida</taxon>
        <taxon>Rhabditina</taxon>
        <taxon>Rhabditomorpha</taxon>
        <taxon>Rhabditoidea</taxon>
        <taxon>Rhabditidae</taxon>
        <taxon>Peloderinae</taxon>
        <taxon>Caenorhabditis</taxon>
    </lineage>
</organism>
<reference evidence="2" key="1">
    <citation type="submission" date="2022-11" db="EMBL/GenBank/DDBJ databases">
        <authorList>
            <person name="Kikuchi T."/>
        </authorList>
    </citation>
    <scope>NUCLEOTIDE SEQUENCE</scope>
    <source>
        <strain evidence="2">PS1010</strain>
    </source>
</reference>
<name>A0A9P1MX22_9PELO</name>
<keyword evidence="1" id="KW-0732">Signal</keyword>
<gene>
    <name evidence="2" type="ORF">CAMP_LOCUS5504</name>
</gene>
<dbReference type="EMBL" id="CANHGI010000002">
    <property type="protein sequence ID" value="CAI5442867.1"/>
    <property type="molecule type" value="Genomic_DNA"/>
</dbReference>
<evidence type="ECO:0000256" key="1">
    <source>
        <dbReference type="SAM" id="SignalP"/>
    </source>
</evidence>
<feature type="signal peptide" evidence="1">
    <location>
        <begin position="1"/>
        <end position="16"/>
    </location>
</feature>
<protein>
    <submittedName>
        <fullName evidence="2">Uncharacterized protein</fullName>
    </submittedName>
</protein>
<sequence length="136" mass="15717">MKMFYILFILIGFSSGEETCCANLAPKNWIFETSGIRNASEIFEVQDCENAKIYCKSTHQNAIYFWDGNRDIKYNYEFEMETDGTFFVSSLPLQCINSTWQFTPYDNSSNTIPLKHVICGHSPQYEIEDSLNSTEV</sequence>
<accession>A0A9P1MX22</accession>
<proteinExistence type="predicted"/>
<comment type="caution">
    <text evidence="2">The sequence shown here is derived from an EMBL/GenBank/DDBJ whole genome shotgun (WGS) entry which is preliminary data.</text>
</comment>
<dbReference type="AlphaFoldDB" id="A0A9P1MX22"/>
<evidence type="ECO:0000313" key="3">
    <source>
        <dbReference type="Proteomes" id="UP001152747"/>
    </source>
</evidence>